<dbReference type="EMBL" id="MU003698">
    <property type="protein sequence ID" value="KAF2811509.1"/>
    <property type="molecule type" value="Genomic_DNA"/>
</dbReference>
<dbReference type="RefSeq" id="XP_033578473.1">
    <property type="nucleotide sequence ID" value="XM_033725331.1"/>
</dbReference>
<sequence length="188" mass="22003">MSKAIDTVWPGPLGPLRPSSRTNEHAQRFAVFRNVFIDTTEGKRRHKLMRTVARGEHTWYKRLNVTTGLEKMRLDLWESGFWDPPGSGRLSEKHRRGKTMNRIQIATEAYLNVDAIGPISPREMLKQTAEKLVLLRRARGFEIITEGGEKRERWETYMGKHLADERDFFQEYLVQWDYAMLGRKGLNN</sequence>
<evidence type="ECO:0000313" key="4">
    <source>
        <dbReference type="RefSeq" id="XP_033578473.1"/>
    </source>
</evidence>
<reference evidence="2 4" key="1">
    <citation type="journal article" date="2020" name="Stud. Mycol.">
        <title>101 Dothideomycetes genomes: a test case for predicting lifestyles and emergence of pathogens.</title>
        <authorList>
            <person name="Haridas S."/>
            <person name="Albert R."/>
            <person name="Binder M."/>
            <person name="Bloem J."/>
            <person name="Labutti K."/>
            <person name="Salamov A."/>
            <person name="Andreopoulos B."/>
            <person name="Baker S."/>
            <person name="Barry K."/>
            <person name="Bills G."/>
            <person name="Bluhm B."/>
            <person name="Cannon C."/>
            <person name="Castanera R."/>
            <person name="Culley D."/>
            <person name="Daum C."/>
            <person name="Ezra D."/>
            <person name="Gonzalez J."/>
            <person name="Henrissat B."/>
            <person name="Kuo A."/>
            <person name="Liang C."/>
            <person name="Lipzen A."/>
            <person name="Lutzoni F."/>
            <person name="Magnuson J."/>
            <person name="Mondo S."/>
            <person name="Nolan M."/>
            <person name="Ohm R."/>
            <person name="Pangilinan J."/>
            <person name="Park H.-J."/>
            <person name="Ramirez L."/>
            <person name="Alfaro M."/>
            <person name="Sun H."/>
            <person name="Tritt A."/>
            <person name="Yoshinaga Y."/>
            <person name="Zwiers L.-H."/>
            <person name="Turgeon B."/>
            <person name="Goodwin S."/>
            <person name="Spatafora J."/>
            <person name="Crous P."/>
            <person name="Grigoriev I."/>
        </authorList>
    </citation>
    <scope>NUCLEOTIDE SEQUENCE</scope>
    <source>
        <strain evidence="2 4">CBS 304.34</strain>
    </source>
</reference>
<dbReference type="GeneID" id="54466224"/>
<keyword evidence="3" id="KW-1185">Reference proteome</keyword>
<gene>
    <name evidence="2 4" type="ORF">BDZ99DRAFT_518770</name>
</gene>
<feature type="region of interest" description="Disordered" evidence="1">
    <location>
        <begin position="1"/>
        <end position="22"/>
    </location>
</feature>
<proteinExistence type="predicted"/>
<protein>
    <submittedName>
        <fullName evidence="2 4">Uncharacterized protein</fullName>
    </submittedName>
</protein>
<evidence type="ECO:0000313" key="3">
    <source>
        <dbReference type="Proteomes" id="UP000504636"/>
    </source>
</evidence>
<reference evidence="4" key="3">
    <citation type="submission" date="2025-04" db="UniProtKB">
        <authorList>
            <consortium name="RefSeq"/>
        </authorList>
    </citation>
    <scope>IDENTIFICATION</scope>
    <source>
        <strain evidence="4">CBS 304.34</strain>
    </source>
</reference>
<reference evidence="4" key="2">
    <citation type="submission" date="2020-04" db="EMBL/GenBank/DDBJ databases">
        <authorList>
            <consortium name="NCBI Genome Project"/>
        </authorList>
    </citation>
    <scope>NUCLEOTIDE SEQUENCE</scope>
    <source>
        <strain evidence="4">CBS 304.34</strain>
    </source>
</reference>
<organism evidence="2">
    <name type="scientific">Mytilinidion resinicola</name>
    <dbReference type="NCBI Taxonomy" id="574789"/>
    <lineage>
        <taxon>Eukaryota</taxon>
        <taxon>Fungi</taxon>
        <taxon>Dikarya</taxon>
        <taxon>Ascomycota</taxon>
        <taxon>Pezizomycotina</taxon>
        <taxon>Dothideomycetes</taxon>
        <taxon>Pleosporomycetidae</taxon>
        <taxon>Mytilinidiales</taxon>
        <taxon>Mytilinidiaceae</taxon>
        <taxon>Mytilinidion</taxon>
    </lineage>
</organism>
<dbReference type="Proteomes" id="UP000504636">
    <property type="component" value="Unplaced"/>
</dbReference>
<dbReference type="AlphaFoldDB" id="A0A6A6YSM2"/>
<accession>A0A6A6YSM2</accession>
<name>A0A6A6YSM2_9PEZI</name>
<evidence type="ECO:0000313" key="2">
    <source>
        <dbReference type="EMBL" id="KAF2811509.1"/>
    </source>
</evidence>
<evidence type="ECO:0000256" key="1">
    <source>
        <dbReference type="SAM" id="MobiDB-lite"/>
    </source>
</evidence>
<dbReference type="OrthoDB" id="3693744at2759"/>